<evidence type="ECO:0000259" key="4">
    <source>
        <dbReference type="SMART" id="SM00796"/>
    </source>
</evidence>
<reference evidence="5" key="1">
    <citation type="submission" date="2019-12" db="EMBL/GenBank/DDBJ databases">
        <authorList>
            <person name="Cremers G."/>
        </authorList>
    </citation>
    <scope>NUCLEOTIDE SEQUENCE</scope>
    <source>
        <strain evidence="5">Mbul2</strain>
    </source>
</reference>
<sequence length="270" mass="28538">MKEGAALDSAAPSCWDWGDDPTSEALRPVAAPQPRLLWCGDTAITVEFGETIDPEANALVLALDRAVRDAGIPGLIEAVPTYRSLTVHLDPCAVEPGALESALLALVGTVPAGTTPRRLWRLPVVYGGAFGIDLADVAAHHGLSADEVVSRHAAADYRVAMNGFLPGYAYLSGLDPSLALSRRESPRPVTPAGTISIGGVQALVASIAAPSGWHLLGRTPVRSFLPGRDPVFLFEPGDAIRFLPIEPQRWDELDRAAEAGERIVDCETAP</sequence>
<dbReference type="EMBL" id="LR743511">
    <property type="protein sequence ID" value="CAA2143432.1"/>
    <property type="molecule type" value="Genomic_DNA"/>
</dbReference>
<keyword evidence="3" id="KW-0067">ATP-binding</keyword>
<feature type="domain" description="Carboxyltransferase" evidence="4">
    <location>
        <begin position="34"/>
        <end position="234"/>
    </location>
</feature>
<dbReference type="NCBIfam" id="TIGR00370">
    <property type="entry name" value="5-oxoprolinase subunit PxpB"/>
    <property type="match status" value="1"/>
</dbReference>
<dbReference type="AlphaFoldDB" id="A0A679K6M3"/>
<dbReference type="GO" id="GO:0016787">
    <property type="term" value="F:hydrolase activity"/>
    <property type="evidence" value="ECO:0007669"/>
    <property type="project" value="UniProtKB-KW"/>
</dbReference>
<name>A0A679K6M3_9HYPH</name>
<organism evidence="5">
    <name type="scientific">Methylobacterium bullatum</name>
    <dbReference type="NCBI Taxonomy" id="570505"/>
    <lineage>
        <taxon>Bacteria</taxon>
        <taxon>Pseudomonadati</taxon>
        <taxon>Pseudomonadota</taxon>
        <taxon>Alphaproteobacteria</taxon>
        <taxon>Hyphomicrobiales</taxon>
        <taxon>Methylobacteriaceae</taxon>
        <taxon>Methylobacterium</taxon>
    </lineage>
</organism>
<dbReference type="SUPFAM" id="SSF160467">
    <property type="entry name" value="PH0987 N-terminal domain-like"/>
    <property type="match status" value="1"/>
</dbReference>
<dbReference type="InterPro" id="IPR029000">
    <property type="entry name" value="Cyclophilin-like_dom_sf"/>
</dbReference>
<proteinExistence type="predicted"/>
<keyword evidence="2" id="KW-0378">Hydrolase</keyword>
<dbReference type="PANTHER" id="PTHR34698:SF2">
    <property type="entry name" value="5-OXOPROLINASE SUBUNIT B"/>
    <property type="match status" value="1"/>
</dbReference>
<evidence type="ECO:0000256" key="3">
    <source>
        <dbReference type="ARBA" id="ARBA00022840"/>
    </source>
</evidence>
<dbReference type="PANTHER" id="PTHR34698">
    <property type="entry name" value="5-OXOPROLINASE SUBUNIT B"/>
    <property type="match status" value="1"/>
</dbReference>
<dbReference type="SMART" id="SM00796">
    <property type="entry name" value="AHS1"/>
    <property type="match status" value="1"/>
</dbReference>
<dbReference type="Gene3D" id="3.30.1360.40">
    <property type="match status" value="1"/>
</dbReference>
<dbReference type="SUPFAM" id="SSF50891">
    <property type="entry name" value="Cyclophilin-like"/>
    <property type="match status" value="1"/>
</dbReference>
<dbReference type="Pfam" id="PF02682">
    <property type="entry name" value="CT_C_D"/>
    <property type="match status" value="1"/>
</dbReference>
<protein>
    <submittedName>
        <fullName evidence="5">Kinase A inhibitor</fullName>
    </submittedName>
</protein>
<dbReference type="InterPro" id="IPR010016">
    <property type="entry name" value="PxpB"/>
</dbReference>
<dbReference type="GO" id="GO:0005524">
    <property type="term" value="F:ATP binding"/>
    <property type="evidence" value="ECO:0007669"/>
    <property type="project" value="UniProtKB-KW"/>
</dbReference>
<dbReference type="Gene3D" id="2.40.100.10">
    <property type="entry name" value="Cyclophilin-like"/>
    <property type="match status" value="1"/>
</dbReference>
<evidence type="ECO:0000256" key="2">
    <source>
        <dbReference type="ARBA" id="ARBA00022801"/>
    </source>
</evidence>
<accession>A0A679K6M3</accession>
<evidence type="ECO:0000256" key="1">
    <source>
        <dbReference type="ARBA" id="ARBA00022741"/>
    </source>
</evidence>
<keyword evidence="1" id="KW-0547">Nucleotide-binding</keyword>
<gene>
    <name evidence="5" type="primary">kipI</name>
    <name evidence="5" type="ORF">MBLL_02821</name>
</gene>
<dbReference type="InterPro" id="IPR003833">
    <property type="entry name" value="CT_C_D"/>
</dbReference>
<evidence type="ECO:0000313" key="5">
    <source>
        <dbReference type="EMBL" id="CAA2143432.1"/>
    </source>
</evidence>